<evidence type="ECO:0000256" key="6">
    <source>
        <dbReference type="ARBA" id="ARBA00022723"/>
    </source>
</evidence>
<dbReference type="EMBL" id="NCKV01010168">
    <property type="protein sequence ID" value="RWS21974.1"/>
    <property type="molecule type" value="Genomic_DNA"/>
</dbReference>
<proteinExistence type="inferred from homology"/>
<dbReference type="PROSITE" id="PS00123">
    <property type="entry name" value="ALKALINE_PHOSPHATASE"/>
    <property type="match status" value="1"/>
</dbReference>
<reference evidence="10 11" key="1">
    <citation type="journal article" date="2018" name="Gigascience">
        <title>Genomes of trombidid mites reveal novel predicted allergens and laterally-transferred genes associated with secondary metabolism.</title>
        <authorList>
            <person name="Dong X."/>
            <person name="Chaisiri K."/>
            <person name="Xia D."/>
            <person name="Armstrong S.D."/>
            <person name="Fang Y."/>
            <person name="Donnelly M.J."/>
            <person name="Kadowaki T."/>
            <person name="McGarry J.W."/>
            <person name="Darby A.C."/>
            <person name="Makepeace B.L."/>
        </authorList>
    </citation>
    <scope>NUCLEOTIDE SEQUENCE [LARGE SCALE GENOMIC DNA]</scope>
    <source>
        <strain evidence="10">UoL-UT</strain>
    </source>
</reference>
<comment type="caution">
    <text evidence="10">The sequence shown here is derived from an EMBL/GenBank/DDBJ whole genome shotgun (WGS) entry which is preliminary data.</text>
</comment>
<dbReference type="STRING" id="299467.A0A443S3B9"/>
<comment type="similarity">
    <text evidence="3">Belongs to the alkaline phosphatase family.</text>
</comment>
<keyword evidence="9" id="KW-0460">Magnesium</keyword>
<protein>
    <recommendedName>
        <fullName evidence="4">alkaline phosphatase</fullName>
        <ecNumber evidence="4">3.1.3.1</ecNumber>
    </recommendedName>
</protein>
<accession>A0A443S3B9</accession>
<dbReference type="Pfam" id="PF00245">
    <property type="entry name" value="Alk_phosphatase"/>
    <property type="match status" value="2"/>
</dbReference>
<dbReference type="InterPro" id="IPR017850">
    <property type="entry name" value="Alkaline_phosphatase_core_sf"/>
</dbReference>
<name>A0A443S3B9_9ACAR</name>
<dbReference type="PANTHER" id="PTHR11596">
    <property type="entry name" value="ALKALINE PHOSPHATASE"/>
    <property type="match status" value="1"/>
</dbReference>
<evidence type="ECO:0000256" key="7">
    <source>
        <dbReference type="ARBA" id="ARBA00022801"/>
    </source>
</evidence>
<feature type="non-terminal residue" evidence="10">
    <location>
        <position position="428"/>
    </location>
</feature>
<evidence type="ECO:0000256" key="3">
    <source>
        <dbReference type="ARBA" id="ARBA00005984"/>
    </source>
</evidence>
<comment type="cofactor">
    <cofactor evidence="2">
        <name>Zn(2+)</name>
        <dbReference type="ChEBI" id="CHEBI:29105"/>
    </cofactor>
</comment>
<evidence type="ECO:0000256" key="4">
    <source>
        <dbReference type="ARBA" id="ARBA00012647"/>
    </source>
</evidence>
<evidence type="ECO:0000313" key="11">
    <source>
        <dbReference type="Proteomes" id="UP000288716"/>
    </source>
</evidence>
<evidence type="ECO:0000256" key="5">
    <source>
        <dbReference type="ARBA" id="ARBA00022553"/>
    </source>
</evidence>
<keyword evidence="8" id="KW-0862">Zinc</keyword>
<evidence type="ECO:0000256" key="9">
    <source>
        <dbReference type="ARBA" id="ARBA00022842"/>
    </source>
</evidence>
<keyword evidence="6" id="KW-0479">Metal-binding</keyword>
<dbReference type="OrthoDB" id="5818554at2759"/>
<gene>
    <name evidence="10" type="ORF">B4U80_00445</name>
</gene>
<keyword evidence="11" id="KW-1185">Reference proteome</keyword>
<dbReference type="GO" id="GO:0046872">
    <property type="term" value="F:metal ion binding"/>
    <property type="evidence" value="ECO:0007669"/>
    <property type="project" value="UniProtKB-KW"/>
</dbReference>
<dbReference type="PANTHER" id="PTHR11596:SF5">
    <property type="entry name" value="ALKALINE PHOSPHATASE"/>
    <property type="match status" value="1"/>
</dbReference>
<evidence type="ECO:0000256" key="1">
    <source>
        <dbReference type="ARBA" id="ARBA00001946"/>
    </source>
</evidence>
<comment type="cofactor">
    <cofactor evidence="1">
        <name>Mg(2+)</name>
        <dbReference type="ChEBI" id="CHEBI:18420"/>
    </cofactor>
</comment>
<dbReference type="Gene3D" id="3.40.720.10">
    <property type="entry name" value="Alkaline Phosphatase, subunit A"/>
    <property type="match status" value="2"/>
</dbReference>
<organism evidence="10 11">
    <name type="scientific">Leptotrombidium deliense</name>
    <dbReference type="NCBI Taxonomy" id="299467"/>
    <lineage>
        <taxon>Eukaryota</taxon>
        <taxon>Metazoa</taxon>
        <taxon>Ecdysozoa</taxon>
        <taxon>Arthropoda</taxon>
        <taxon>Chelicerata</taxon>
        <taxon>Arachnida</taxon>
        <taxon>Acari</taxon>
        <taxon>Acariformes</taxon>
        <taxon>Trombidiformes</taxon>
        <taxon>Prostigmata</taxon>
        <taxon>Anystina</taxon>
        <taxon>Parasitengona</taxon>
        <taxon>Trombiculoidea</taxon>
        <taxon>Trombiculidae</taxon>
        <taxon>Leptotrombidium</taxon>
    </lineage>
</organism>
<dbReference type="EC" id="3.1.3.1" evidence="4"/>
<sequence>GRIDHAKNENWAKKALDKTYYFDKAIEKALSMVNPEKTLILVTADHSHTLTINGYQERGSNILGKTFLNYTTILYGNGPGYDRQDSEGLEITDKKYRQKSAAFKESAAHGGEDVPVYATGPGSQFVTGVFDQSFIPYVVSASACIGPFAFFCNSNLKMWTALQLLTLVTIISTISTTKGKITNKGKDKGKSEALLRYYEKIKPSYKEYKEPNTKNPDSQNYKKESIYFIRLIFDYCLNVGDAKYWRYKNKNLLAQKVKILKHLFGNTGLSTKAKNVIFFLGDGMGLSTVTAARLYKGNVEKTDPEAGCLSFEHFPSVSLAKVTRINPYRRHKSKLCIKVNSLNVTVADSAATATSYLCGVKTNQNNIGVSGNVKLNDCEASKIESNRVSSIIRWAQKAEKFTGVVTTTKITDATPAVSYAHSANRAWE</sequence>
<keyword evidence="5" id="KW-0597">Phosphoprotein</keyword>
<evidence type="ECO:0000256" key="2">
    <source>
        <dbReference type="ARBA" id="ARBA00001947"/>
    </source>
</evidence>
<dbReference type="InterPro" id="IPR018299">
    <property type="entry name" value="Alkaline_phosphatase_AS"/>
</dbReference>
<feature type="non-terminal residue" evidence="10">
    <location>
        <position position="1"/>
    </location>
</feature>
<dbReference type="VEuPathDB" id="VectorBase:LDEU010066"/>
<evidence type="ECO:0000256" key="8">
    <source>
        <dbReference type="ARBA" id="ARBA00022833"/>
    </source>
</evidence>
<dbReference type="InterPro" id="IPR001952">
    <property type="entry name" value="Alkaline_phosphatase"/>
</dbReference>
<dbReference type="SUPFAM" id="SSF53649">
    <property type="entry name" value="Alkaline phosphatase-like"/>
    <property type="match status" value="2"/>
</dbReference>
<evidence type="ECO:0000313" key="10">
    <source>
        <dbReference type="EMBL" id="RWS21974.1"/>
    </source>
</evidence>
<dbReference type="Proteomes" id="UP000288716">
    <property type="component" value="Unassembled WGS sequence"/>
</dbReference>
<dbReference type="GO" id="GO:0004035">
    <property type="term" value="F:alkaline phosphatase activity"/>
    <property type="evidence" value="ECO:0007669"/>
    <property type="project" value="UniProtKB-EC"/>
</dbReference>
<keyword evidence="7" id="KW-0378">Hydrolase</keyword>
<dbReference type="AlphaFoldDB" id="A0A443S3B9"/>